<dbReference type="EMBL" id="FNZK01000001">
    <property type="protein sequence ID" value="SEI80312.1"/>
    <property type="molecule type" value="Genomic_DNA"/>
</dbReference>
<feature type="transmembrane region" description="Helical" evidence="6">
    <location>
        <begin position="264"/>
        <end position="296"/>
    </location>
</feature>
<dbReference type="AlphaFoldDB" id="A0A1H6TX36"/>
<feature type="transmembrane region" description="Helical" evidence="6">
    <location>
        <begin position="166"/>
        <end position="192"/>
    </location>
</feature>
<proteinExistence type="predicted"/>
<gene>
    <name evidence="7" type="ORF">SAMN05660742_10195</name>
</gene>
<keyword evidence="2" id="KW-1003">Cell membrane</keyword>
<accession>A0A1H6TX36</accession>
<evidence type="ECO:0000256" key="6">
    <source>
        <dbReference type="SAM" id="Phobius"/>
    </source>
</evidence>
<evidence type="ECO:0000256" key="4">
    <source>
        <dbReference type="ARBA" id="ARBA00022989"/>
    </source>
</evidence>
<evidence type="ECO:0000256" key="5">
    <source>
        <dbReference type="ARBA" id="ARBA00023136"/>
    </source>
</evidence>
<evidence type="ECO:0000256" key="3">
    <source>
        <dbReference type="ARBA" id="ARBA00022692"/>
    </source>
</evidence>
<evidence type="ECO:0000313" key="8">
    <source>
        <dbReference type="Proteomes" id="UP000199662"/>
    </source>
</evidence>
<keyword evidence="7" id="KW-0813">Transport</keyword>
<protein>
    <submittedName>
        <fullName evidence="7">Simple sugar transport system permease protein</fullName>
    </submittedName>
</protein>
<feature type="transmembrane region" description="Helical" evidence="6">
    <location>
        <begin position="302"/>
        <end position="323"/>
    </location>
</feature>
<keyword evidence="4 6" id="KW-1133">Transmembrane helix</keyword>
<sequence length="341" mass="36192">MNSKLRTLTNEAISSQYFSFFVTVILFLVLYGVGIMTYKGFMRPQVFFNLFIDNSALIIVTIGITFTLLTGGIDLSVGAIVALSCMILASLLQNTGVSVPVAVVAVLVLGIFIGGVQGYLITAFNMQPFIVTLAGMFFCRGLTAVISRETISITNDFYVSIASERIGIFGLGFISIGAVVALCALVVAAVVLKYTKFGRTIFALGGNEVSASLMGLPVFKTKIMVYVISGFCAALGGVVYSWIMLSGYTLHGLGMEMDAIASSVIGGTLLTGGVGFIPGTLFGVLIQGVILTFITFQGTLSAWWTKIVVGALLCIFIIMQALITERKSKLSSKSSIEAAKQ</sequence>
<dbReference type="Pfam" id="PF02653">
    <property type="entry name" value="BPD_transp_2"/>
    <property type="match status" value="1"/>
</dbReference>
<dbReference type="STRING" id="84035.SAMN05660742_10195"/>
<name>A0A1H6TX36_9FIRM</name>
<dbReference type="GO" id="GO:0022857">
    <property type="term" value="F:transmembrane transporter activity"/>
    <property type="evidence" value="ECO:0007669"/>
    <property type="project" value="InterPro"/>
</dbReference>
<dbReference type="CDD" id="cd06579">
    <property type="entry name" value="TM_PBP1_transp_AraH_like"/>
    <property type="match status" value="1"/>
</dbReference>
<dbReference type="Proteomes" id="UP000199662">
    <property type="component" value="Unassembled WGS sequence"/>
</dbReference>
<evidence type="ECO:0000313" key="7">
    <source>
        <dbReference type="EMBL" id="SEI80312.1"/>
    </source>
</evidence>
<dbReference type="NCBIfam" id="NF008630">
    <property type="entry name" value="PRK11618.1"/>
    <property type="match status" value="1"/>
</dbReference>
<feature type="transmembrane region" description="Helical" evidence="6">
    <location>
        <begin position="126"/>
        <end position="146"/>
    </location>
</feature>
<dbReference type="GO" id="GO:0005886">
    <property type="term" value="C:plasma membrane"/>
    <property type="evidence" value="ECO:0007669"/>
    <property type="project" value="UniProtKB-SubCell"/>
</dbReference>
<evidence type="ECO:0000256" key="1">
    <source>
        <dbReference type="ARBA" id="ARBA00004651"/>
    </source>
</evidence>
<dbReference type="PANTHER" id="PTHR32196:SF63">
    <property type="entry name" value="INNER MEMBRANE ABC TRANSPORTER PERMEASE PROTEIN YJFF"/>
    <property type="match status" value="1"/>
</dbReference>
<feature type="transmembrane region" description="Helical" evidence="6">
    <location>
        <begin position="50"/>
        <end position="69"/>
    </location>
</feature>
<dbReference type="PANTHER" id="PTHR32196">
    <property type="entry name" value="ABC TRANSPORTER PERMEASE PROTEIN YPHD-RELATED-RELATED"/>
    <property type="match status" value="1"/>
</dbReference>
<keyword evidence="5 6" id="KW-0472">Membrane</keyword>
<comment type="subcellular location">
    <subcellularLocation>
        <location evidence="1">Cell membrane</location>
        <topology evidence="1">Multi-pass membrane protein</topology>
    </subcellularLocation>
</comment>
<feature type="transmembrane region" description="Helical" evidence="6">
    <location>
        <begin position="17"/>
        <end position="38"/>
    </location>
</feature>
<dbReference type="InterPro" id="IPR001851">
    <property type="entry name" value="ABC_transp_permease"/>
</dbReference>
<keyword evidence="8" id="KW-1185">Reference proteome</keyword>
<evidence type="ECO:0000256" key="2">
    <source>
        <dbReference type="ARBA" id="ARBA00022475"/>
    </source>
</evidence>
<keyword evidence="7" id="KW-0762">Sugar transport</keyword>
<feature type="transmembrane region" description="Helical" evidence="6">
    <location>
        <begin position="223"/>
        <end position="243"/>
    </location>
</feature>
<feature type="transmembrane region" description="Helical" evidence="6">
    <location>
        <begin position="75"/>
        <end position="92"/>
    </location>
</feature>
<keyword evidence="3 6" id="KW-0812">Transmembrane</keyword>
<organism evidence="7 8">
    <name type="scientific">Propionispira arboris</name>
    <dbReference type="NCBI Taxonomy" id="84035"/>
    <lineage>
        <taxon>Bacteria</taxon>
        <taxon>Bacillati</taxon>
        <taxon>Bacillota</taxon>
        <taxon>Negativicutes</taxon>
        <taxon>Selenomonadales</taxon>
        <taxon>Selenomonadaceae</taxon>
        <taxon>Propionispira</taxon>
    </lineage>
</organism>
<dbReference type="RefSeq" id="WP_091828333.1">
    <property type="nucleotide sequence ID" value="NZ_FNZK01000001.1"/>
</dbReference>
<feature type="transmembrane region" description="Helical" evidence="6">
    <location>
        <begin position="99"/>
        <end position="120"/>
    </location>
</feature>
<reference evidence="7 8" key="1">
    <citation type="submission" date="2016-10" db="EMBL/GenBank/DDBJ databases">
        <authorList>
            <person name="de Groot N.N."/>
        </authorList>
    </citation>
    <scope>NUCLEOTIDE SEQUENCE [LARGE SCALE GENOMIC DNA]</scope>
    <source>
        <strain evidence="7 8">DSM 2179</strain>
    </source>
</reference>